<reference evidence="2 3" key="1">
    <citation type="journal article" date="2018" name="G3 (Bethesda)">
        <title>A High-Quality Reference Genome for the Invasive Mosquitofish Gambusia affinis Using a Chicago Library.</title>
        <authorList>
            <person name="Hoffberg S.L."/>
            <person name="Troendle N.J."/>
            <person name="Glenn T.C."/>
            <person name="Mahmud O."/>
            <person name="Louha S."/>
            <person name="Chalopin D."/>
            <person name="Bennetzen J.L."/>
            <person name="Mauricio R."/>
        </authorList>
    </citation>
    <scope>NUCLEOTIDE SEQUENCE [LARGE SCALE GENOMIC DNA]</scope>
    <source>
        <strain evidence="2">NE01/NJP1002.9</strain>
        <tissue evidence="2">Muscle</tissue>
    </source>
</reference>
<protein>
    <submittedName>
        <fullName evidence="2">Uncharacterized protein</fullName>
    </submittedName>
</protein>
<sequence length="521" mass="59572">MSFNDVEMVNELRQNLVYGPPGKKDKINTMVCVMIVRTLRNCDTNAKRILSESSMAKMKKRLKKLMISTGDPDGVLVIITKDNLSDIVTTVSETLHQRFGSSENMVKAAMKRDEEFDEALIEVLAEQLGVRIPDCHRHDASPDHESDSPFPGFRPTADSGVIFCCLLLRNMINVPEELYEFFPSDVRKMMVSRLCGLMVQQNQMTASHLELQTENLERIAVAISKEIHEAFGSIQKLFKVALLARNSFDVLLLDYLETRMNITRKPENTLARMFGAIDRDLENISRWFHRLRTSRYDDDDDDDDDDDICYTNIYSLEFSRTYRLALQIKLPGSFPGFFLLLSIVSRFWDFGRRRPLLDTVEHHSEFVCGLDFNLHIPHQVTRLCPSSSSLPVVDRLKHSTFLPLHVRPDVLRSRKYRAGPAEQFHLSETGPQSGLNTAGGRRFRRFRSIREQNRTTEVMRSSVRKTNRTNRIQTAEPEPEPCWTGSDQRGLGFPAAASSQRVSTLDPSRTGPLINTMRSPL</sequence>
<name>A0A315VXF4_GAMAF</name>
<evidence type="ECO:0000256" key="1">
    <source>
        <dbReference type="SAM" id="MobiDB-lite"/>
    </source>
</evidence>
<evidence type="ECO:0000313" key="3">
    <source>
        <dbReference type="Proteomes" id="UP000250572"/>
    </source>
</evidence>
<feature type="region of interest" description="Disordered" evidence="1">
    <location>
        <begin position="455"/>
        <end position="521"/>
    </location>
</feature>
<dbReference type="EMBL" id="NHOQ01000884">
    <property type="protein sequence ID" value="PWA28252.1"/>
    <property type="molecule type" value="Genomic_DNA"/>
</dbReference>
<dbReference type="AlphaFoldDB" id="A0A315VXF4"/>
<proteinExistence type="predicted"/>
<accession>A0A315VXF4</accession>
<keyword evidence="3" id="KW-1185">Reference proteome</keyword>
<organism evidence="2 3">
    <name type="scientific">Gambusia affinis</name>
    <name type="common">Western mosquitofish</name>
    <name type="synonym">Heterandria affinis</name>
    <dbReference type="NCBI Taxonomy" id="33528"/>
    <lineage>
        <taxon>Eukaryota</taxon>
        <taxon>Metazoa</taxon>
        <taxon>Chordata</taxon>
        <taxon>Craniata</taxon>
        <taxon>Vertebrata</taxon>
        <taxon>Euteleostomi</taxon>
        <taxon>Actinopterygii</taxon>
        <taxon>Neopterygii</taxon>
        <taxon>Teleostei</taxon>
        <taxon>Neoteleostei</taxon>
        <taxon>Acanthomorphata</taxon>
        <taxon>Ovalentaria</taxon>
        <taxon>Atherinomorphae</taxon>
        <taxon>Cyprinodontiformes</taxon>
        <taxon>Poeciliidae</taxon>
        <taxon>Poeciliinae</taxon>
        <taxon>Gambusia</taxon>
    </lineage>
</organism>
<feature type="compositionally biased region" description="Polar residues" evidence="1">
    <location>
        <begin position="497"/>
        <end position="507"/>
    </location>
</feature>
<comment type="caution">
    <text evidence="2">The sequence shown here is derived from an EMBL/GenBank/DDBJ whole genome shotgun (WGS) entry which is preliminary data.</text>
</comment>
<gene>
    <name evidence="2" type="ORF">CCH79_00019682</name>
</gene>
<dbReference type="Proteomes" id="UP000250572">
    <property type="component" value="Unassembled WGS sequence"/>
</dbReference>
<evidence type="ECO:0000313" key="2">
    <source>
        <dbReference type="EMBL" id="PWA28252.1"/>
    </source>
</evidence>